<name>A0AAV7EWI2_ARIFI</name>
<feature type="transmembrane region" description="Helical" evidence="1">
    <location>
        <begin position="74"/>
        <end position="91"/>
    </location>
</feature>
<dbReference type="Proteomes" id="UP000825729">
    <property type="component" value="Unassembled WGS sequence"/>
</dbReference>
<protein>
    <submittedName>
        <fullName evidence="2">Uncharacterized protein</fullName>
    </submittedName>
</protein>
<evidence type="ECO:0000256" key="1">
    <source>
        <dbReference type="SAM" id="Phobius"/>
    </source>
</evidence>
<sequence length="108" mass="11553">MDYDVPHLWNVVTHYAQPASPGSPGVKVDAIAIGDKPVDMGDARFFLGGIADSVVAAATNGKPYVTAVNEYSGLNSHGFLVLVLLVFCFLLRCESVRNNTVVIICKTN</sequence>
<keyword evidence="1" id="KW-1133">Transmembrane helix</keyword>
<organism evidence="2 3">
    <name type="scientific">Aristolochia fimbriata</name>
    <name type="common">White veined hardy Dutchman's pipe vine</name>
    <dbReference type="NCBI Taxonomy" id="158543"/>
    <lineage>
        <taxon>Eukaryota</taxon>
        <taxon>Viridiplantae</taxon>
        <taxon>Streptophyta</taxon>
        <taxon>Embryophyta</taxon>
        <taxon>Tracheophyta</taxon>
        <taxon>Spermatophyta</taxon>
        <taxon>Magnoliopsida</taxon>
        <taxon>Magnoliidae</taxon>
        <taxon>Piperales</taxon>
        <taxon>Aristolochiaceae</taxon>
        <taxon>Aristolochia</taxon>
    </lineage>
</organism>
<keyword evidence="1" id="KW-0472">Membrane</keyword>
<proteinExistence type="predicted"/>
<comment type="caution">
    <text evidence="2">The sequence shown here is derived from an EMBL/GenBank/DDBJ whole genome shotgun (WGS) entry which is preliminary data.</text>
</comment>
<reference evidence="2 3" key="1">
    <citation type="submission" date="2021-07" db="EMBL/GenBank/DDBJ databases">
        <title>The Aristolochia fimbriata genome: insights into angiosperm evolution, floral development and chemical biosynthesis.</title>
        <authorList>
            <person name="Jiao Y."/>
        </authorList>
    </citation>
    <scope>NUCLEOTIDE SEQUENCE [LARGE SCALE GENOMIC DNA]</scope>
    <source>
        <strain evidence="2">IBCAS-2021</strain>
        <tissue evidence="2">Leaf</tissue>
    </source>
</reference>
<gene>
    <name evidence="2" type="ORF">H6P81_004901</name>
</gene>
<keyword evidence="1" id="KW-0812">Transmembrane</keyword>
<dbReference type="EMBL" id="JAINDJ010000003">
    <property type="protein sequence ID" value="KAG9451997.1"/>
    <property type="molecule type" value="Genomic_DNA"/>
</dbReference>
<keyword evidence="3" id="KW-1185">Reference proteome</keyword>
<evidence type="ECO:0000313" key="3">
    <source>
        <dbReference type="Proteomes" id="UP000825729"/>
    </source>
</evidence>
<evidence type="ECO:0000313" key="2">
    <source>
        <dbReference type="EMBL" id="KAG9451997.1"/>
    </source>
</evidence>
<dbReference type="AlphaFoldDB" id="A0AAV7EWI2"/>
<accession>A0AAV7EWI2</accession>